<dbReference type="Gene3D" id="1.10.10.410">
    <property type="match status" value="1"/>
</dbReference>
<dbReference type="PANTHER" id="PTHR28055:SF1">
    <property type="entry name" value="ALTERED INHERITANCE OF MITOCHONDRIA PROTEIN 41, MITOCHONDRIAL"/>
    <property type="match status" value="1"/>
</dbReference>
<reference evidence="1" key="1">
    <citation type="journal article" date="2014" name="Int. J. Syst. Evol. Microbiol.">
        <title>Complete genome sequence of Corynebacterium casei LMG S-19264T (=DSM 44701T), isolated from a smear-ripened cheese.</title>
        <authorList>
            <consortium name="US DOE Joint Genome Institute (JGI-PGF)"/>
            <person name="Walter F."/>
            <person name="Albersmeier A."/>
            <person name="Kalinowski J."/>
            <person name="Ruckert C."/>
        </authorList>
    </citation>
    <scope>NUCLEOTIDE SEQUENCE</scope>
    <source>
        <strain evidence="1">JCM 14719</strain>
    </source>
</reference>
<dbReference type="EMBL" id="BMOF01000043">
    <property type="protein sequence ID" value="GGK05113.1"/>
    <property type="molecule type" value="Genomic_DNA"/>
</dbReference>
<evidence type="ECO:0008006" key="3">
    <source>
        <dbReference type="Google" id="ProtNLM"/>
    </source>
</evidence>
<dbReference type="Proteomes" id="UP000637720">
    <property type="component" value="Unassembled WGS sequence"/>
</dbReference>
<dbReference type="PANTHER" id="PTHR28055">
    <property type="entry name" value="ALTERED INHERITANCE OF MITOCHONDRIA PROTEIN 41, MITOCHONDRIAL"/>
    <property type="match status" value="1"/>
</dbReference>
<accession>A0A8J3BEN0</accession>
<comment type="caution">
    <text evidence="1">The sequence shown here is derived from an EMBL/GenBank/DDBJ whole genome shotgun (WGS) entry which is preliminary data.</text>
</comment>
<dbReference type="AlphaFoldDB" id="A0A8J3BEN0"/>
<dbReference type="InterPro" id="IPR042184">
    <property type="entry name" value="YqeY/Aim41_N"/>
</dbReference>
<dbReference type="InterPro" id="IPR019004">
    <property type="entry name" value="YqeY/Aim41"/>
</dbReference>
<name>A0A8J3BEN0_9BACI</name>
<dbReference type="RefSeq" id="WP_054671158.1">
    <property type="nucleotide sequence ID" value="NZ_BMOF01000043.1"/>
</dbReference>
<protein>
    <recommendedName>
        <fullName evidence="3">GatB/YqeY domain-containing protein</fullName>
    </recommendedName>
</protein>
<keyword evidence="2" id="KW-1185">Reference proteome</keyword>
<sequence>MSLIERLTEDMKQAMKAKDAVRLSVIRMARSAIKNEEIEKGRPLTDDDVIAVLHRELKQRRDSLHEFEKAGRQDLVDKVKAEIEVLTQYLPEQLSDEELLELIRNAVQEVGATSKKDLGKVMRVLMPKVKGRADGKRVNALVQQVLGD</sequence>
<gene>
    <name evidence="1" type="ORF">GCM10007043_18860</name>
</gene>
<dbReference type="InterPro" id="IPR003789">
    <property type="entry name" value="Asn/Gln_tRNA_amidoTrase-B-like"/>
</dbReference>
<reference evidence="1" key="2">
    <citation type="submission" date="2020-09" db="EMBL/GenBank/DDBJ databases">
        <authorList>
            <person name="Sun Q."/>
            <person name="Ohkuma M."/>
        </authorList>
    </citation>
    <scope>NUCLEOTIDE SEQUENCE</scope>
    <source>
        <strain evidence="1">JCM 14719</strain>
    </source>
</reference>
<dbReference type="Gene3D" id="1.10.1510.10">
    <property type="entry name" value="Uncharacterised protein YqeY/AIM41 PF09424, N-terminal domain"/>
    <property type="match status" value="1"/>
</dbReference>
<dbReference type="GO" id="GO:0016884">
    <property type="term" value="F:carbon-nitrogen ligase activity, with glutamine as amido-N-donor"/>
    <property type="evidence" value="ECO:0007669"/>
    <property type="project" value="InterPro"/>
</dbReference>
<proteinExistence type="predicted"/>
<dbReference type="SUPFAM" id="SSF89095">
    <property type="entry name" value="GatB/YqeY motif"/>
    <property type="match status" value="1"/>
</dbReference>
<dbReference type="InterPro" id="IPR023168">
    <property type="entry name" value="GatB_Yqey_C_2"/>
</dbReference>
<organism evidence="1 2">
    <name type="scientific">Calditerricola satsumensis</name>
    <dbReference type="NCBI Taxonomy" id="373054"/>
    <lineage>
        <taxon>Bacteria</taxon>
        <taxon>Bacillati</taxon>
        <taxon>Bacillota</taxon>
        <taxon>Bacilli</taxon>
        <taxon>Bacillales</taxon>
        <taxon>Bacillaceae</taxon>
        <taxon>Calditerricola</taxon>
    </lineage>
</organism>
<evidence type="ECO:0000313" key="1">
    <source>
        <dbReference type="EMBL" id="GGK05113.1"/>
    </source>
</evidence>
<dbReference type="Pfam" id="PF09424">
    <property type="entry name" value="YqeY"/>
    <property type="match status" value="1"/>
</dbReference>
<evidence type="ECO:0000313" key="2">
    <source>
        <dbReference type="Proteomes" id="UP000637720"/>
    </source>
</evidence>